<dbReference type="InterPro" id="IPR027417">
    <property type="entry name" value="P-loop_NTPase"/>
</dbReference>
<organism evidence="1 2">
    <name type="scientific">Candidatus Uhrbacteria bacterium RIFCSPHIGHO2_02_FULL_53_13</name>
    <dbReference type="NCBI Taxonomy" id="1802389"/>
    <lineage>
        <taxon>Bacteria</taxon>
        <taxon>Candidatus Uhriibacteriota</taxon>
    </lineage>
</organism>
<dbReference type="AlphaFoldDB" id="A0A1F7TWU3"/>
<evidence type="ECO:0000313" key="2">
    <source>
        <dbReference type="Proteomes" id="UP000177097"/>
    </source>
</evidence>
<dbReference type="SUPFAM" id="SSF52540">
    <property type="entry name" value="P-loop containing nucleoside triphosphate hydrolases"/>
    <property type="match status" value="1"/>
</dbReference>
<dbReference type="STRING" id="1802389.A3C17_04370"/>
<dbReference type="Pfam" id="PF13671">
    <property type="entry name" value="AAA_33"/>
    <property type="match status" value="1"/>
</dbReference>
<proteinExistence type="predicted"/>
<accession>A0A1F7TWU3</accession>
<evidence type="ECO:0000313" key="1">
    <source>
        <dbReference type="EMBL" id="OGL70426.1"/>
    </source>
</evidence>
<protein>
    <recommendedName>
        <fullName evidence="3">Deoxynucleoside kinase domain-containing protein</fullName>
    </recommendedName>
</protein>
<dbReference type="EMBL" id="MGDX01000030">
    <property type="protein sequence ID" value="OGL70426.1"/>
    <property type="molecule type" value="Genomic_DNA"/>
</dbReference>
<comment type="caution">
    <text evidence="1">The sequence shown here is derived from an EMBL/GenBank/DDBJ whole genome shotgun (WGS) entry which is preliminary data.</text>
</comment>
<dbReference type="Gene3D" id="3.40.50.300">
    <property type="entry name" value="P-loop containing nucleotide triphosphate hydrolases"/>
    <property type="match status" value="1"/>
</dbReference>
<evidence type="ECO:0008006" key="3">
    <source>
        <dbReference type="Google" id="ProtNLM"/>
    </source>
</evidence>
<gene>
    <name evidence="1" type="ORF">A3C17_04370</name>
</gene>
<name>A0A1F7TWU3_9BACT</name>
<reference evidence="1 2" key="1">
    <citation type="journal article" date="2016" name="Nat. Commun.">
        <title>Thousands of microbial genomes shed light on interconnected biogeochemical processes in an aquifer system.</title>
        <authorList>
            <person name="Anantharaman K."/>
            <person name="Brown C.T."/>
            <person name="Hug L.A."/>
            <person name="Sharon I."/>
            <person name="Castelle C.J."/>
            <person name="Probst A.J."/>
            <person name="Thomas B.C."/>
            <person name="Singh A."/>
            <person name="Wilkins M.J."/>
            <person name="Karaoz U."/>
            <person name="Brodie E.L."/>
            <person name="Williams K.H."/>
            <person name="Hubbard S.S."/>
            <person name="Banfield J.F."/>
        </authorList>
    </citation>
    <scope>NUCLEOTIDE SEQUENCE [LARGE SCALE GENOMIC DNA]</scope>
</reference>
<sequence length="197" mass="22624">MCEQGNMVDVIIGLIGPVCAGKTTLARAWERQFDWVANDSWSARLQPWVKPAVPIREDYTSAAMAMVEERGMSALADMMLADKAKMSKRVAIADAPRWMEHIQCLRHTSIPCVMVYVDAPVFVRWQRQRTRARFPGDAEMSLQAFWLAERNTFSEAFIPELRSHADLYVENVATESEWLERSEQLLRDCLWMVGLEL</sequence>
<dbReference type="Proteomes" id="UP000177097">
    <property type="component" value="Unassembled WGS sequence"/>
</dbReference>